<dbReference type="HOGENOM" id="CLU_1359926_0_0_12"/>
<dbReference type="RefSeq" id="WP_014805095.1">
    <property type="nucleotide sequence ID" value="NC_018020.1"/>
</dbReference>
<feature type="domain" description="Activator of Hsp90 ATPase homologue 1/2-like C-terminal" evidence="3">
    <location>
        <begin position="13"/>
        <end position="128"/>
    </location>
</feature>
<evidence type="ECO:0000313" key="5">
    <source>
        <dbReference type="Proteomes" id="UP000006048"/>
    </source>
</evidence>
<proteinExistence type="inferred from homology"/>
<dbReference type="AlphaFoldDB" id="I4BBG2"/>
<reference evidence="4 5" key="1">
    <citation type="submission" date="2012-06" db="EMBL/GenBank/DDBJ databases">
        <title>The complete chromosome of genome of Turneriella parva DSM 21527.</title>
        <authorList>
            <consortium name="US DOE Joint Genome Institute (JGI-PGF)"/>
            <person name="Lucas S."/>
            <person name="Han J."/>
            <person name="Lapidus A."/>
            <person name="Bruce D."/>
            <person name="Goodwin L."/>
            <person name="Pitluck S."/>
            <person name="Peters L."/>
            <person name="Kyrpides N."/>
            <person name="Mavromatis K."/>
            <person name="Ivanova N."/>
            <person name="Mikhailova N."/>
            <person name="Chertkov O."/>
            <person name="Detter J.C."/>
            <person name="Tapia R."/>
            <person name="Han C."/>
            <person name="Land M."/>
            <person name="Hauser L."/>
            <person name="Markowitz V."/>
            <person name="Cheng J.-F."/>
            <person name="Hugenholtz P."/>
            <person name="Woyke T."/>
            <person name="Wu D."/>
            <person name="Gronow S."/>
            <person name="Wellnitz S."/>
            <person name="Brambilla E."/>
            <person name="Klenk H.-P."/>
            <person name="Eisen J.A."/>
        </authorList>
    </citation>
    <scope>NUCLEOTIDE SEQUENCE [LARGE SCALE GENOMIC DNA]</scope>
    <source>
        <strain evidence="5">ATCC BAA-1111 / DSM 21527 / NCTC 11395 / H</strain>
    </source>
</reference>
<comment type="similarity">
    <text evidence="1">Belongs to the AHA1 family.</text>
</comment>
<evidence type="ECO:0000259" key="3">
    <source>
        <dbReference type="Pfam" id="PF08327"/>
    </source>
</evidence>
<evidence type="ECO:0000256" key="2">
    <source>
        <dbReference type="SAM" id="MobiDB-lite"/>
    </source>
</evidence>
<dbReference type="KEGG" id="tpx:Turpa_3985"/>
<evidence type="ECO:0000313" key="4">
    <source>
        <dbReference type="EMBL" id="AFM14619.1"/>
    </source>
</evidence>
<evidence type="ECO:0000256" key="1">
    <source>
        <dbReference type="ARBA" id="ARBA00006817"/>
    </source>
</evidence>
<feature type="compositionally biased region" description="Basic residues" evidence="2">
    <location>
        <begin position="139"/>
        <end position="158"/>
    </location>
</feature>
<dbReference type="Gene3D" id="3.30.530.20">
    <property type="match status" value="1"/>
</dbReference>
<feature type="compositionally biased region" description="Basic residues" evidence="2">
    <location>
        <begin position="166"/>
        <end position="201"/>
    </location>
</feature>
<dbReference type="InterPro" id="IPR013538">
    <property type="entry name" value="ASHA1/2-like_C"/>
</dbReference>
<gene>
    <name evidence="4" type="ordered locus">Turpa_3985</name>
</gene>
<protein>
    <submittedName>
        <fullName evidence="4">Activator of Hsp90 ATPase 1 family protein</fullName>
    </submittedName>
</protein>
<dbReference type="InterPro" id="IPR023393">
    <property type="entry name" value="START-like_dom_sf"/>
</dbReference>
<accession>I4BBG2</accession>
<dbReference type="Pfam" id="PF08327">
    <property type="entry name" value="AHSA1"/>
    <property type="match status" value="1"/>
</dbReference>
<dbReference type="STRING" id="869212.Turpa_3985"/>
<feature type="region of interest" description="Disordered" evidence="2">
    <location>
        <begin position="132"/>
        <end position="201"/>
    </location>
</feature>
<dbReference type="OrthoDB" id="337378at2"/>
<sequence length="201" mass="22012">MPESITVTFSLHAAAKDIYNAWLDSDEHTAMTGEKATASREVGGEFSAWNGYITGKNLLLIPGKKIVQSWRSSEFPDDAPDSVLSIQLIENQGITEVDLEHKDIPPGQGLQYRAGWIDYYANPMQKYFAVRGRSSSVKKPARKALPARKSGGVKKTKKQAASAKKSGAKKSKGIARPKKTAAAKKKVAATKPTRRKSARRR</sequence>
<dbReference type="EMBL" id="CP002959">
    <property type="protein sequence ID" value="AFM14619.1"/>
    <property type="molecule type" value="Genomic_DNA"/>
</dbReference>
<name>I4BBG2_TURPD</name>
<keyword evidence="5" id="KW-1185">Reference proteome</keyword>
<dbReference type="Proteomes" id="UP000006048">
    <property type="component" value="Chromosome"/>
</dbReference>
<dbReference type="SUPFAM" id="SSF55961">
    <property type="entry name" value="Bet v1-like"/>
    <property type="match status" value="1"/>
</dbReference>
<organism evidence="4 5">
    <name type="scientific">Turneriella parva (strain ATCC BAA-1111 / DSM 21527 / NCTC 11395 / H)</name>
    <name type="common">Leptospira parva</name>
    <dbReference type="NCBI Taxonomy" id="869212"/>
    <lineage>
        <taxon>Bacteria</taxon>
        <taxon>Pseudomonadati</taxon>
        <taxon>Spirochaetota</taxon>
        <taxon>Spirochaetia</taxon>
        <taxon>Leptospirales</taxon>
        <taxon>Leptospiraceae</taxon>
        <taxon>Turneriella</taxon>
    </lineage>
</organism>